<organism evidence="2 3">
    <name type="scientific">Basidiobolus ranarum</name>
    <dbReference type="NCBI Taxonomy" id="34480"/>
    <lineage>
        <taxon>Eukaryota</taxon>
        <taxon>Fungi</taxon>
        <taxon>Fungi incertae sedis</taxon>
        <taxon>Zoopagomycota</taxon>
        <taxon>Entomophthoromycotina</taxon>
        <taxon>Basidiobolomycetes</taxon>
        <taxon>Basidiobolales</taxon>
        <taxon>Basidiobolaceae</taxon>
        <taxon>Basidiobolus</taxon>
    </lineage>
</organism>
<proteinExistence type="predicted"/>
<feature type="compositionally biased region" description="Basic and acidic residues" evidence="1">
    <location>
        <begin position="187"/>
        <end position="196"/>
    </location>
</feature>
<feature type="region of interest" description="Disordered" evidence="1">
    <location>
        <begin position="174"/>
        <end position="196"/>
    </location>
</feature>
<name>A0ABR2W6H6_9FUNG</name>
<comment type="caution">
    <text evidence="2">The sequence shown here is derived from an EMBL/GenBank/DDBJ whole genome shotgun (WGS) entry which is preliminary data.</text>
</comment>
<evidence type="ECO:0000256" key="1">
    <source>
        <dbReference type="SAM" id="MobiDB-lite"/>
    </source>
</evidence>
<sequence>MLQRPRFHSFTDNSHIPTEKHSFSQLEYSKEQYQSNNLVLPVGLITSDHMDANNTLNRKTSKIRRLSAILNKKFNRNRLSREQISPPVLVTSSSFIQTTPIQKPAKELVNTEKSMSSFTPYIPTYNQAHAARLSAQLSRQSSKSSTHTTQSQLSERDNSRLDLHNQMRHHGFLSGGSLSSFTSSGSSDKHSSVGTYNREKYMTSTYTGSSGNDWEERSSQIVDTRPQSFDQQRAGLEKARTHSIEGVLSPISPSMTKWEEAALSQREMPTSHEYTMMRNTSPSYRFSGSSCYPNSAKWSDVRSHERAMSDYGTYNFEIHTPPNDYARHVTSADPVKSRWREAAIYAKDLEDYADVLSELETTQNNIPTYPEEASVLEFLASLSPSSTGSSLTSTDSIVEKEIRFETRNINEVILEVDEENDEQSIIFSDDHLSIFDLYDYESDVDDQAEENVLAQYGTDDQESITSYTSLTDLIEQLNRISMTMSS</sequence>
<accession>A0ABR2W6H6</accession>
<feature type="compositionally biased region" description="Low complexity" evidence="1">
    <location>
        <begin position="132"/>
        <end position="153"/>
    </location>
</feature>
<gene>
    <name evidence="2" type="ORF">K7432_003245</name>
</gene>
<protein>
    <submittedName>
        <fullName evidence="2">Uncharacterized protein</fullName>
    </submittedName>
</protein>
<feature type="region of interest" description="Disordered" evidence="1">
    <location>
        <begin position="132"/>
        <end position="157"/>
    </location>
</feature>
<evidence type="ECO:0000313" key="3">
    <source>
        <dbReference type="Proteomes" id="UP001479436"/>
    </source>
</evidence>
<evidence type="ECO:0000313" key="2">
    <source>
        <dbReference type="EMBL" id="KAK9721652.1"/>
    </source>
</evidence>
<dbReference type="Proteomes" id="UP001479436">
    <property type="component" value="Unassembled WGS sequence"/>
</dbReference>
<reference evidence="2 3" key="1">
    <citation type="submission" date="2023-04" db="EMBL/GenBank/DDBJ databases">
        <title>Genome of Basidiobolus ranarum AG-B5.</title>
        <authorList>
            <person name="Stajich J.E."/>
            <person name="Carter-House D."/>
            <person name="Gryganskyi A."/>
        </authorList>
    </citation>
    <scope>NUCLEOTIDE SEQUENCE [LARGE SCALE GENOMIC DNA]</scope>
    <source>
        <strain evidence="2 3">AG-B5</strain>
    </source>
</reference>
<dbReference type="EMBL" id="JASJQH010006972">
    <property type="protein sequence ID" value="KAK9721652.1"/>
    <property type="molecule type" value="Genomic_DNA"/>
</dbReference>
<feature type="compositionally biased region" description="Low complexity" evidence="1">
    <location>
        <begin position="175"/>
        <end position="186"/>
    </location>
</feature>
<keyword evidence="3" id="KW-1185">Reference proteome</keyword>